<feature type="compositionally biased region" description="Acidic residues" evidence="1">
    <location>
        <begin position="140"/>
        <end position="152"/>
    </location>
</feature>
<feature type="region of interest" description="Disordered" evidence="1">
    <location>
        <begin position="96"/>
        <end position="223"/>
    </location>
</feature>
<keyword evidence="2" id="KW-1185">Reference proteome</keyword>
<accession>A0A6J0LHX3</accession>
<protein>
    <submittedName>
        <fullName evidence="3">Uncharacterized protein LOC108829960</fullName>
    </submittedName>
</protein>
<dbReference type="KEGG" id="rsz:108829960"/>
<sequence length="306" mass="34692">MYELDIAARKFSKERKKGKGKVAEASSSNADLESTLKGFEEGILNSLAIGFVGFKVQVDTKLEAMDTRLSGMEKTQRYLKRKVRKIDKRLTSLESKGNEDGEYYGGSMNYDRPEKTREKGAEEKAEDDGDKENSEKVAGDFEEEAEDDDIEQEAERRRVEADEAWRRLPSESDEDVEEARDSEEVSEESPNTPHVEKKKEAEKGSEESLKTPRGRTKAAAAKKYKSIPLLEWIHSQFVETATEQVEEAVDAEKIVEEAKNPTEEEAEQTEPEKKAADAETMVEEAENPTEKEAEQTEPEKKLRMLK</sequence>
<organism evidence="2 3">
    <name type="scientific">Raphanus sativus</name>
    <name type="common">Radish</name>
    <name type="synonym">Raphanus raphanistrum var. sativus</name>
    <dbReference type="NCBI Taxonomy" id="3726"/>
    <lineage>
        <taxon>Eukaryota</taxon>
        <taxon>Viridiplantae</taxon>
        <taxon>Streptophyta</taxon>
        <taxon>Embryophyta</taxon>
        <taxon>Tracheophyta</taxon>
        <taxon>Spermatophyta</taxon>
        <taxon>Magnoliopsida</taxon>
        <taxon>eudicotyledons</taxon>
        <taxon>Gunneridae</taxon>
        <taxon>Pentapetalae</taxon>
        <taxon>rosids</taxon>
        <taxon>malvids</taxon>
        <taxon>Brassicales</taxon>
        <taxon>Brassicaceae</taxon>
        <taxon>Brassiceae</taxon>
        <taxon>Raphanus</taxon>
    </lineage>
</organism>
<feature type="compositionally biased region" description="Basic residues" evidence="1">
    <location>
        <begin position="212"/>
        <end position="223"/>
    </location>
</feature>
<evidence type="ECO:0000313" key="2">
    <source>
        <dbReference type="Proteomes" id="UP000504610"/>
    </source>
</evidence>
<evidence type="ECO:0000256" key="1">
    <source>
        <dbReference type="SAM" id="MobiDB-lite"/>
    </source>
</evidence>
<name>A0A6J0LHX3_RAPSA</name>
<evidence type="ECO:0000313" key="3">
    <source>
        <dbReference type="RefSeq" id="XP_018459066.1"/>
    </source>
</evidence>
<feature type="compositionally biased region" description="Basic and acidic residues" evidence="1">
    <location>
        <begin position="194"/>
        <end position="210"/>
    </location>
</feature>
<feature type="compositionally biased region" description="Basic and acidic residues" evidence="1">
    <location>
        <begin position="153"/>
        <end position="170"/>
    </location>
</feature>
<feature type="region of interest" description="Disordered" evidence="1">
    <location>
        <begin position="255"/>
        <end position="306"/>
    </location>
</feature>
<reference evidence="3" key="2">
    <citation type="submission" date="2025-08" db="UniProtKB">
        <authorList>
            <consortium name="RefSeq"/>
        </authorList>
    </citation>
    <scope>IDENTIFICATION</scope>
    <source>
        <tissue evidence="3">Leaf</tissue>
    </source>
</reference>
<feature type="compositionally biased region" description="Basic and acidic residues" evidence="1">
    <location>
        <begin position="111"/>
        <end position="123"/>
    </location>
</feature>
<proteinExistence type="predicted"/>
<feature type="compositionally biased region" description="Acidic residues" evidence="1">
    <location>
        <begin position="171"/>
        <end position="187"/>
    </location>
</feature>
<dbReference type="AlphaFoldDB" id="A0A6J0LHX3"/>
<dbReference type="RefSeq" id="XP_018459066.1">
    <property type="nucleotide sequence ID" value="XM_018603564.1"/>
</dbReference>
<dbReference type="GeneID" id="108829960"/>
<dbReference type="Proteomes" id="UP000504610">
    <property type="component" value="Chromosome 9"/>
</dbReference>
<reference evidence="2" key="1">
    <citation type="journal article" date="2019" name="Database">
        <title>The radish genome database (RadishGD): an integrated information resource for radish genomics.</title>
        <authorList>
            <person name="Yu H.J."/>
            <person name="Baek S."/>
            <person name="Lee Y.J."/>
            <person name="Cho A."/>
            <person name="Mun J.H."/>
        </authorList>
    </citation>
    <scope>NUCLEOTIDE SEQUENCE [LARGE SCALE GENOMIC DNA]</scope>
    <source>
        <strain evidence="2">cv. WK10039</strain>
    </source>
</reference>
<feature type="compositionally biased region" description="Basic and acidic residues" evidence="1">
    <location>
        <begin position="288"/>
        <end position="306"/>
    </location>
</feature>
<gene>
    <name evidence="3" type="primary">LOC108829960</name>
</gene>